<name>A0ABR7A9J9_9BURK</name>
<comment type="caution">
    <text evidence="2">The sequence shown here is derived from an EMBL/GenBank/DDBJ whole genome shotgun (WGS) entry which is preliminary data.</text>
</comment>
<sequence length="333" mass="35418">MMHILTSQVALATTQSSSRTEVVVGRNGASFSAQATQSQQTFAASTVQISESAQQLAQAEAGAAALSSSALDPHLQTMIALLREMFGQEVNLLQPMQAAGEQHSGSSQGSQASPGVRQRIETVAIRETTSLQFEASGQVQTADHQTIQFQFSFALQTETELVRTVRTRAEAGMRDPLVLNFSGNSVSLNGQKLNLDLFNDGQQRAIPMLNNGAYLARRQHPSDEISQGSQLFGPATGDGFAELAKLDADHNQWIDAADPAFAELGLLSSSPQGKSQFTSLREAGVGALYLGQVATEKLLTTPDQKLAGKLGASGLWLGEHGQLGSMQHIDLLV</sequence>
<protein>
    <submittedName>
        <fullName evidence="2">Uncharacterized protein</fullName>
    </submittedName>
</protein>
<gene>
    <name evidence="2" type="ORF">H8K43_17865</name>
</gene>
<organism evidence="2 3">
    <name type="scientific">Undibacterium curvum</name>
    <dbReference type="NCBI Taxonomy" id="2762294"/>
    <lineage>
        <taxon>Bacteria</taxon>
        <taxon>Pseudomonadati</taxon>
        <taxon>Pseudomonadota</taxon>
        <taxon>Betaproteobacteria</taxon>
        <taxon>Burkholderiales</taxon>
        <taxon>Oxalobacteraceae</taxon>
        <taxon>Undibacterium</taxon>
    </lineage>
</organism>
<evidence type="ECO:0000313" key="2">
    <source>
        <dbReference type="EMBL" id="MBC3933551.1"/>
    </source>
</evidence>
<evidence type="ECO:0000313" key="3">
    <source>
        <dbReference type="Proteomes" id="UP000654304"/>
    </source>
</evidence>
<dbReference type="EMBL" id="JACOGD010000012">
    <property type="protein sequence ID" value="MBC3933551.1"/>
    <property type="molecule type" value="Genomic_DNA"/>
</dbReference>
<proteinExistence type="predicted"/>
<feature type="compositionally biased region" description="Low complexity" evidence="1">
    <location>
        <begin position="97"/>
        <end position="115"/>
    </location>
</feature>
<accession>A0ABR7A9J9</accession>
<evidence type="ECO:0000256" key="1">
    <source>
        <dbReference type="SAM" id="MobiDB-lite"/>
    </source>
</evidence>
<reference evidence="2 3" key="1">
    <citation type="submission" date="2020-08" db="EMBL/GenBank/DDBJ databases">
        <title>Novel species isolated from subtropical streams in China.</title>
        <authorList>
            <person name="Lu H."/>
        </authorList>
    </citation>
    <scope>NUCLEOTIDE SEQUENCE [LARGE SCALE GENOMIC DNA]</scope>
    <source>
        <strain evidence="2 3">CY22W</strain>
    </source>
</reference>
<dbReference type="Proteomes" id="UP000654304">
    <property type="component" value="Unassembled WGS sequence"/>
</dbReference>
<dbReference type="RefSeq" id="WP_186905113.1">
    <property type="nucleotide sequence ID" value="NZ_JACOGD010000012.1"/>
</dbReference>
<keyword evidence="3" id="KW-1185">Reference proteome</keyword>
<feature type="region of interest" description="Disordered" evidence="1">
    <location>
        <begin position="97"/>
        <end position="116"/>
    </location>
</feature>